<dbReference type="Pfam" id="PF10551">
    <property type="entry name" value="MULE"/>
    <property type="match status" value="1"/>
</dbReference>
<keyword evidence="4" id="KW-1185">Reference proteome</keyword>
<name>A0A484K8A6_9ASTE</name>
<evidence type="ECO:0000256" key="1">
    <source>
        <dbReference type="SAM" id="Phobius"/>
    </source>
</evidence>
<dbReference type="SUPFAM" id="SSF54001">
    <property type="entry name" value="Cysteine proteinases"/>
    <property type="match status" value="1"/>
</dbReference>
<dbReference type="Proteomes" id="UP000595140">
    <property type="component" value="Unassembled WGS sequence"/>
</dbReference>
<protein>
    <recommendedName>
        <fullName evidence="2">MULE transposase domain-containing protein</fullName>
    </recommendedName>
</protein>
<keyword evidence="1" id="KW-0472">Membrane</keyword>
<dbReference type="PANTHER" id="PTHR47718">
    <property type="entry name" value="OS01G0519700 PROTEIN"/>
    <property type="match status" value="1"/>
</dbReference>
<evidence type="ECO:0000259" key="2">
    <source>
        <dbReference type="Pfam" id="PF10551"/>
    </source>
</evidence>
<accession>A0A484K8A6</accession>
<dbReference type="PANTHER" id="PTHR47718:SF18">
    <property type="entry name" value="PROTEIN FAR1-RELATED SEQUENCE 5-LIKE"/>
    <property type="match status" value="1"/>
</dbReference>
<dbReference type="Gene3D" id="3.40.395.10">
    <property type="entry name" value="Adenoviral Proteinase, Chain A"/>
    <property type="match status" value="1"/>
</dbReference>
<feature type="domain" description="MULE transposase" evidence="2">
    <location>
        <begin position="160"/>
        <end position="231"/>
    </location>
</feature>
<evidence type="ECO:0000313" key="4">
    <source>
        <dbReference type="Proteomes" id="UP000595140"/>
    </source>
</evidence>
<dbReference type="EMBL" id="OOIL02000116">
    <property type="protein sequence ID" value="VFQ60775.1"/>
    <property type="molecule type" value="Genomic_DNA"/>
</dbReference>
<gene>
    <name evidence="3" type="ORF">CCAM_LOCUS2551</name>
</gene>
<dbReference type="OrthoDB" id="2402896at2759"/>
<sequence>MERSLIFIPTISTRILTALFVSIGPIVSQFLFTFHTSNFFHGFRPFLKLNRNLDIGHKKFMLNCAKANIGTMKSYRLFKESVGGYDNVGATAVDFKNFKRDLKAYIAGGDAQMVIDKLFRKHETCSAFFFEYDVDESDQLTRLFWCDPVARKNYSLFGDVVSFDATYETNRYNMIFAPFTGVDNHCKCITFGAGLLTREDDESYAWLFRRFLNAMGNAPKCIITDQDLSLRVDPKDNLSSVESRIWKWLMKTKDAPRDEIVFKCGNVVLDRGDLMTLNAGEHISTRVIDAWSTILNHKEVYRSIGSPSRFFAKGMKCLYTSEGDIPDKDTAFKLFCDALESGNTCTSPFSADMIFFPIMQLKWCYCVCVNIKARKVELLDLSSSSAKADDKYEGMPTNVLDMLVKYFSNQGLEGKVGKVCSQKPTRLKMSRRDVTSVYEYGVATMRHMETYMGRGLKGWDCGLSKEDRKAVNTLRSKYCACISVAEMNEMKEVNLKKSKDFMKG</sequence>
<dbReference type="InterPro" id="IPR038765">
    <property type="entry name" value="Papain-like_cys_pep_sf"/>
</dbReference>
<keyword evidence="1" id="KW-0812">Transmembrane</keyword>
<evidence type="ECO:0000313" key="3">
    <source>
        <dbReference type="EMBL" id="VFQ60775.1"/>
    </source>
</evidence>
<feature type="transmembrane region" description="Helical" evidence="1">
    <location>
        <begin position="12"/>
        <end position="32"/>
    </location>
</feature>
<dbReference type="AlphaFoldDB" id="A0A484K8A6"/>
<keyword evidence="1" id="KW-1133">Transmembrane helix</keyword>
<reference evidence="3 4" key="1">
    <citation type="submission" date="2018-04" db="EMBL/GenBank/DDBJ databases">
        <authorList>
            <person name="Vogel A."/>
        </authorList>
    </citation>
    <scope>NUCLEOTIDE SEQUENCE [LARGE SCALE GENOMIC DNA]</scope>
</reference>
<dbReference type="InterPro" id="IPR018289">
    <property type="entry name" value="MULE_transposase_dom"/>
</dbReference>
<proteinExistence type="predicted"/>
<organism evidence="3 4">
    <name type="scientific">Cuscuta campestris</name>
    <dbReference type="NCBI Taxonomy" id="132261"/>
    <lineage>
        <taxon>Eukaryota</taxon>
        <taxon>Viridiplantae</taxon>
        <taxon>Streptophyta</taxon>
        <taxon>Embryophyta</taxon>
        <taxon>Tracheophyta</taxon>
        <taxon>Spermatophyta</taxon>
        <taxon>Magnoliopsida</taxon>
        <taxon>eudicotyledons</taxon>
        <taxon>Gunneridae</taxon>
        <taxon>Pentapetalae</taxon>
        <taxon>asterids</taxon>
        <taxon>lamiids</taxon>
        <taxon>Solanales</taxon>
        <taxon>Convolvulaceae</taxon>
        <taxon>Cuscuteae</taxon>
        <taxon>Cuscuta</taxon>
        <taxon>Cuscuta subgen. Grammica</taxon>
        <taxon>Cuscuta sect. Cleistogrammica</taxon>
    </lineage>
</organism>